<dbReference type="OrthoDB" id="2269034at2759"/>
<evidence type="ECO:0008006" key="3">
    <source>
        <dbReference type="Google" id="ProtNLM"/>
    </source>
</evidence>
<proteinExistence type="predicted"/>
<dbReference type="AlphaFoldDB" id="A0A067SX54"/>
<dbReference type="Proteomes" id="UP000027222">
    <property type="component" value="Unassembled WGS sequence"/>
</dbReference>
<name>A0A067SX54_GALM3</name>
<keyword evidence="2" id="KW-1185">Reference proteome</keyword>
<evidence type="ECO:0000313" key="1">
    <source>
        <dbReference type="EMBL" id="KDR72284.1"/>
    </source>
</evidence>
<dbReference type="EMBL" id="KL142389">
    <property type="protein sequence ID" value="KDR72284.1"/>
    <property type="molecule type" value="Genomic_DNA"/>
</dbReference>
<reference evidence="2" key="1">
    <citation type="journal article" date="2014" name="Proc. Natl. Acad. Sci. U.S.A.">
        <title>Extensive sampling of basidiomycete genomes demonstrates inadequacy of the white-rot/brown-rot paradigm for wood decay fungi.</title>
        <authorList>
            <person name="Riley R."/>
            <person name="Salamov A.A."/>
            <person name="Brown D.W."/>
            <person name="Nagy L.G."/>
            <person name="Floudas D."/>
            <person name="Held B.W."/>
            <person name="Levasseur A."/>
            <person name="Lombard V."/>
            <person name="Morin E."/>
            <person name="Otillar R."/>
            <person name="Lindquist E.A."/>
            <person name="Sun H."/>
            <person name="LaButti K.M."/>
            <person name="Schmutz J."/>
            <person name="Jabbour D."/>
            <person name="Luo H."/>
            <person name="Baker S.E."/>
            <person name="Pisabarro A.G."/>
            <person name="Walton J.D."/>
            <person name="Blanchette R.A."/>
            <person name="Henrissat B."/>
            <person name="Martin F."/>
            <person name="Cullen D."/>
            <person name="Hibbett D.S."/>
            <person name="Grigoriev I.V."/>
        </authorList>
    </citation>
    <scope>NUCLEOTIDE SEQUENCE [LARGE SCALE GENOMIC DNA]</scope>
    <source>
        <strain evidence="2">CBS 339.88</strain>
    </source>
</reference>
<protein>
    <recommendedName>
        <fullName evidence="3">F-box domain-containing protein</fullName>
    </recommendedName>
</protein>
<evidence type="ECO:0000313" key="2">
    <source>
        <dbReference type="Proteomes" id="UP000027222"/>
    </source>
</evidence>
<organism evidence="1 2">
    <name type="scientific">Galerina marginata (strain CBS 339.88)</name>
    <dbReference type="NCBI Taxonomy" id="685588"/>
    <lineage>
        <taxon>Eukaryota</taxon>
        <taxon>Fungi</taxon>
        <taxon>Dikarya</taxon>
        <taxon>Basidiomycota</taxon>
        <taxon>Agaricomycotina</taxon>
        <taxon>Agaricomycetes</taxon>
        <taxon>Agaricomycetidae</taxon>
        <taxon>Agaricales</taxon>
        <taxon>Agaricineae</taxon>
        <taxon>Strophariaceae</taxon>
        <taxon>Galerina</taxon>
    </lineage>
</organism>
<accession>A0A067SX54</accession>
<dbReference type="InterPro" id="IPR032675">
    <property type="entry name" value="LRR_dom_sf"/>
</dbReference>
<dbReference type="HOGENOM" id="CLU_030662_0_0_1"/>
<dbReference type="Gene3D" id="3.80.10.10">
    <property type="entry name" value="Ribonuclease Inhibitor"/>
    <property type="match status" value="1"/>
</dbReference>
<sequence length="504" mass="57022">MVHSEPIPSSCRSAPSPAIFKLDDDVLMYVFSLNADMELETEERVPALLTLRHTSQVCTDWRTLATGSPTLWARLLDLRLLLKASGAWRDDVLRRTGTALLRVKGYQREHTWRAEPWHSRMVNENWDRLQSLDLSFTSMSQGEGERWLSIFQRPVSTLEIFRVSWPSNLSHNFELFSKEAPLLQTLSMRYLKQNILNLSFPNIRNFRLTSHESVSAPAFLDAISQMPLLEKLDISTCFIPGESSPKSLPLVSLPQLTKISFYDRHGTGANLLLLAHLVPANGCNFSFFGSYDGRLIDDISRELLHDILSTYSTYCTELENSTTLDIKLRENNIHLRAHRQQTCPFHIHIDWLCNNLPKHTIPNLLSSLKTLQIGKITEITLTIEDPDLLSNPGVVAFILSLVSVETLRTAAPTLRSLSVIQSNQNVVILPALQMIDLDASYLLFLDTRELLQLSFAKEFLTSRIGLGAPVITLMIRGYQFPYLNNFFNEVPGLTVKGDGSGSLW</sequence>
<gene>
    <name evidence="1" type="ORF">GALMADRAFT_143137</name>
</gene>